<dbReference type="InterPro" id="IPR054513">
    <property type="entry name" value="Dret_0059-like_sensor"/>
</dbReference>
<evidence type="ECO:0000313" key="3">
    <source>
        <dbReference type="EMBL" id="OGM08714.1"/>
    </source>
</evidence>
<gene>
    <name evidence="3" type="ORF">A2008_11220</name>
</gene>
<evidence type="ECO:0000256" key="1">
    <source>
        <dbReference type="SAM" id="SignalP"/>
    </source>
</evidence>
<accession>A0A1F7X0T2</accession>
<feature type="signal peptide" evidence="1">
    <location>
        <begin position="1"/>
        <end position="25"/>
    </location>
</feature>
<evidence type="ECO:0000313" key="4">
    <source>
        <dbReference type="Proteomes" id="UP000178735"/>
    </source>
</evidence>
<feature type="chain" id="PRO_5009533677" description="Dret-0059-like sensor domain-containing protein" evidence="1">
    <location>
        <begin position="26"/>
        <end position="439"/>
    </location>
</feature>
<feature type="domain" description="Dret-0059-like sensor" evidence="2">
    <location>
        <begin position="63"/>
        <end position="180"/>
    </location>
</feature>
<reference evidence="3 4" key="1">
    <citation type="journal article" date="2016" name="Nat. Commun.">
        <title>Thousands of microbial genomes shed light on interconnected biogeochemical processes in an aquifer system.</title>
        <authorList>
            <person name="Anantharaman K."/>
            <person name="Brown C.T."/>
            <person name="Hug L.A."/>
            <person name="Sharon I."/>
            <person name="Castelle C.J."/>
            <person name="Probst A.J."/>
            <person name="Thomas B.C."/>
            <person name="Singh A."/>
            <person name="Wilkins M.J."/>
            <person name="Karaoz U."/>
            <person name="Brodie E.L."/>
            <person name="Williams K.H."/>
            <person name="Hubbard S.S."/>
            <person name="Banfield J.F."/>
        </authorList>
    </citation>
    <scope>NUCLEOTIDE SEQUENCE [LARGE SCALE GENOMIC DNA]</scope>
</reference>
<dbReference type="Pfam" id="PF22309">
    <property type="entry name" value="HK-GC-Chemotax_sensor"/>
    <property type="match status" value="1"/>
</dbReference>
<dbReference type="Gene3D" id="3.30.450.20">
    <property type="entry name" value="PAS domain"/>
    <property type="match status" value="1"/>
</dbReference>
<name>A0A1F7X0T2_9BACT</name>
<dbReference type="STRING" id="1817813.A2008_11220"/>
<organism evidence="3 4">
    <name type="scientific">Candidatus Wallbacteria bacterium GWC2_49_35</name>
    <dbReference type="NCBI Taxonomy" id="1817813"/>
    <lineage>
        <taxon>Bacteria</taxon>
        <taxon>Candidatus Walliibacteriota</taxon>
    </lineage>
</organism>
<dbReference type="Proteomes" id="UP000178735">
    <property type="component" value="Unassembled WGS sequence"/>
</dbReference>
<dbReference type="EMBL" id="MGFH01000005">
    <property type="protein sequence ID" value="OGM08714.1"/>
    <property type="molecule type" value="Genomic_DNA"/>
</dbReference>
<proteinExistence type="predicted"/>
<protein>
    <recommendedName>
        <fullName evidence="2">Dret-0059-like sensor domain-containing protein</fullName>
    </recommendedName>
</protein>
<evidence type="ECO:0000259" key="2">
    <source>
        <dbReference type="Pfam" id="PF22309"/>
    </source>
</evidence>
<dbReference type="AlphaFoldDB" id="A0A1F7X0T2"/>
<sequence length="439" mass="47581">MKKQIRKAFLVSVLIFLAGVSVLQAPFSPVGFSGGSIAAAADEKAVPPFLQLINKRLANYFYKLGVELAHNVDKISELGLNSPESRTVIDGIMKKHSFIANCSIVDASGRLIAIVPAEYKGHEGKDISAQAHFIKLKQNKKPVLSGLFEAVEGFKAIALHYPITDKRSEMIGSISILMRPEIVFHEILSPLVAGAPVTLLLVQTDGVMLFGRSPEEIGANIFDKKLFGHVKNFEDVAGLMKSSEAGASEIIVASAAPSGSLKGEVAAASADARRAVYWVTCGLLDTKWRLIMAPNTFIGVSETPANSDASEIEKGVESAAAALVNEPEFIAVVESGDKEKVRERLKSFYEGRAGIYCVQWIDASLVSRGGWPADRSFADYDFRQARVPRDNLFVESFNSGAVKSFVSPLIEGGTGKFYLYPVKKGDKQVGMLYYVILVK</sequence>
<comment type="caution">
    <text evidence="3">The sequence shown here is derived from an EMBL/GenBank/DDBJ whole genome shotgun (WGS) entry which is preliminary data.</text>
</comment>
<keyword evidence="1" id="KW-0732">Signal</keyword>